<feature type="transmembrane region" description="Helical" evidence="16">
    <location>
        <begin position="12"/>
        <end position="29"/>
    </location>
</feature>
<dbReference type="SUPFAM" id="SSF52058">
    <property type="entry name" value="L domain-like"/>
    <property type="match status" value="1"/>
</dbReference>
<keyword evidence="7" id="KW-0677">Repeat</keyword>
<keyword evidence="13" id="KW-0325">Glycoprotein</keyword>
<evidence type="ECO:0000256" key="7">
    <source>
        <dbReference type="ARBA" id="ARBA00022737"/>
    </source>
</evidence>
<dbReference type="SMART" id="SM00365">
    <property type="entry name" value="LRR_SD22"/>
    <property type="match status" value="10"/>
</dbReference>
<evidence type="ECO:0000256" key="2">
    <source>
        <dbReference type="ARBA" id="ARBA00009634"/>
    </source>
</evidence>
<evidence type="ECO:0000256" key="9">
    <source>
        <dbReference type="ARBA" id="ARBA00022859"/>
    </source>
</evidence>
<dbReference type="GeneTree" id="ENSGT00940000159771"/>
<dbReference type="InterPro" id="IPR001611">
    <property type="entry name" value="Leu-rich_rpt"/>
</dbReference>
<dbReference type="SUPFAM" id="SSF52047">
    <property type="entry name" value="RNI-like"/>
    <property type="match status" value="1"/>
</dbReference>
<evidence type="ECO:0000256" key="3">
    <source>
        <dbReference type="ARBA" id="ARBA00022588"/>
    </source>
</evidence>
<dbReference type="GO" id="GO:0002224">
    <property type="term" value="P:toll-like receptor signaling pathway"/>
    <property type="evidence" value="ECO:0007669"/>
    <property type="project" value="TreeGrafter"/>
</dbReference>
<feature type="domain" description="TIR" evidence="17">
    <location>
        <begin position="894"/>
        <end position="1038"/>
    </location>
</feature>
<evidence type="ECO:0000256" key="15">
    <source>
        <dbReference type="ARBA" id="ARBA00046288"/>
    </source>
</evidence>
<evidence type="ECO:0000256" key="12">
    <source>
        <dbReference type="ARBA" id="ARBA00023170"/>
    </source>
</evidence>
<dbReference type="GO" id="GO:1902533">
    <property type="term" value="P:positive regulation of intracellular signal transduction"/>
    <property type="evidence" value="ECO:0007669"/>
    <property type="project" value="UniProtKB-ARBA"/>
</dbReference>
<reference evidence="18" key="2">
    <citation type="submission" date="2025-08" db="UniProtKB">
        <authorList>
            <consortium name="Ensembl"/>
        </authorList>
    </citation>
    <scope>IDENTIFICATION</scope>
</reference>
<dbReference type="GO" id="GO:0032755">
    <property type="term" value="P:positive regulation of interleukin-6 production"/>
    <property type="evidence" value="ECO:0007669"/>
    <property type="project" value="TreeGrafter"/>
</dbReference>
<dbReference type="SMART" id="SM00082">
    <property type="entry name" value="LRRCT"/>
    <property type="match status" value="1"/>
</dbReference>
<organism evidence="18 19">
    <name type="scientific">Denticeps clupeoides</name>
    <name type="common">denticle herring</name>
    <dbReference type="NCBI Taxonomy" id="299321"/>
    <lineage>
        <taxon>Eukaryota</taxon>
        <taxon>Metazoa</taxon>
        <taxon>Chordata</taxon>
        <taxon>Craniata</taxon>
        <taxon>Vertebrata</taxon>
        <taxon>Euteleostomi</taxon>
        <taxon>Actinopterygii</taxon>
        <taxon>Neopterygii</taxon>
        <taxon>Teleostei</taxon>
        <taxon>Clupei</taxon>
        <taxon>Clupeiformes</taxon>
        <taxon>Denticipitoidei</taxon>
        <taxon>Denticipitidae</taxon>
        <taxon>Denticeps</taxon>
    </lineage>
</organism>
<dbReference type="PANTHER" id="PTHR47410:SF2">
    <property type="entry name" value="TOLL-LIKE RECEPTOR 7"/>
    <property type="match status" value="1"/>
</dbReference>
<dbReference type="PRINTS" id="PR01537">
    <property type="entry name" value="INTRLKN1R1F"/>
</dbReference>
<keyword evidence="4" id="KW-0433">Leucine-rich repeat</keyword>
<dbReference type="Gene3D" id="3.40.50.10140">
    <property type="entry name" value="Toll/interleukin-1 receptor homology (TIR) domain"/>
    <property type="match status" value="1"/>
</dbReference>
<dbReference type="GO" id="GO:0051607">
    <property type="term" value="P:defense response to virus"/>
    <property type="evidence" value="ECO:0007669"/>
    <property type="project" value="TreeGrafter"/>
</dbReference>
<reference evidence="18" key="3">
    <citation type="submission" date="2025-09" db="UniProtKB">
        <authorList>
            <consortium name="Ensembl"/>
        </authorList>
    </citation>
    <scope>IDENTIFICATION</scope>
</reference>
<dbReference type="Gene3D" id="3.80.10.10">
    <property type="entry name" value="Ribonuclease Inhibitor"/>
    <property type="match status" value="1"/>
</dbReference>
<dbReference type="PANTHER" id="PTHR47410">
    <property type="entry name" value="TOLL-LIKE RECEPTOR 7-RELATED"/>
    <property type="match status" value="1"/>
</dbReference>
<keyword evidence="9" id="KW-0391">Immunity</keyword>
<evidence type="ECO:0000256" key="6">
    <source>
        <dbReference type="ARBA" id="ARBA00022729"/>
    </source>
</evidence>
<comment type="subcellular location">
    <subcellularLocation>
        <location evidence="15">Endomembrane system</location>
        <topology evidence="15">Single-pass type I membrane protein</topology>
    </subcellularLocation>
    <subcellularLocation>
        <location evidence="1">Endosome</location>
    </subcellularLocation>
</comment>
<dbReference type="GO" id="GO:0006954">
    <property type="term" value="P:inflammatory response"/>
    <property type="evidence" value="ECO:0007669"/>
    <property type="project" value="UniProtKB-KW"/>
</dbReference>
<keyword evidence="3" id="KW-0399">Innate immunity</keyword>
<protein>
    <recommendedName>
        <fullName evidence="17">TIR domain-containing protein</fullName>
    </recommendedName>
</protein>
<keyword evidence="11 16" id="KW-0472">Membrane</keyword>
<dbReference type="InterPro" id="IPR032675">
    <property type="entry name" value="LRR_dom_sf"/>
</dbReference>
<dbReference type="GO" id="GO:0038187">
    <property type="term" value="F:pattern recognition receptor activity"/>
    <property type="evidence" value="ECO:0007669"/>
    <property type="project" value="TreeGrafter"/>
</dbReference>
<evidence type="ECO:0000256" key="13">
    <source>
        <dbReference type="ARBA" id="ARBA00023180"/>
    </source>
</evidence>
<keyword evidence="19" id="KW-1185">Reference proteome</keyword>
<dbReference type="GO" id="GO:0007249">
    <property type="term" value="P:canonical NF-kappaB signal transduction"/>
    <property type="evidence" value="ECO:0007669"/>
    <property type="project" value="TreeGrafter"/>
</dbReference>
<keyword evidence="14" id="KW-0395">Inflammatory response</keyword>
<gene>
    <name evidence="18" type="primary">tlr7</name>
</gene>
<dbReference type="Pfam" id="PF01582">
    <property type="entry name" value="TIR"/>
    <property type="match status" value="1"/>
</dbReference>
<evidence type="ECO:0000259" key="17">
    <source>
        <dbReference type="PROSITE" id="PS50104"/>
    </source>
</evidence>
<evidence type="ECO:0000256" key="8">
    <source>
        <dbReference type="ARBA" id="ARBA00022753"/>
    </source>
</evidence>
<evidence type="ECO:0000256" key="14">
    <source>
        <dbReference type="ARBA" id="ARBA00023198"/>
    </source>
</evidence>
<dbReference type="SMART" id="SM00255">
    <property type="entry name" value="TIR"/>
    <property type="match status" value="1"/>
</dbReference>
<evidence type="ECO:0000256" key="11">
    <source>
        <dbReference type="ARBA" id="ARBA00023136"/>
    </source>
</evidence>
<evidence type="ECO:0000256" key="4">
    <source>
        <dbReference type="ARBA" id="ARBA00022614"/>
    </source>
</evidence>
<dbReference type="SUPFAM" id="SSF52200">
    <property type="entry name" value="Toll/Interleukin receptor TIR domain"/>
    <property type="match status" value="1"/>
</dbReference>
<dbReference type="GO" id="GO:0045087">
    <property type="term" value="P:innate immune response"/>
    <property type="evidence" value="ECO:0007669"/>
    <property type="project" value="UniProtKB-KW"/>
</dbReference>
<evidence type="ECO:0000256" key="16">
    <source>
        <dbReference type="SAM" id="Phobius"/>
    </source>
</evidence>
<dbReference type="Proteomes" id="UP000694580">
    <property type="component" value="Chromosome 9"/>
</dbReference>
<dbReference type="AlphaFoldDB" id="A0AAY4DQ19"/>
<keyword evidence="8" id="KW-0967">Endosome</keyword>
<dbReference type="Ensembl" id="ENSDCDT00010056674.1">
    <property type="protein sequence ID" value="ENSDCDP00010046471.1"/>
    <property type="gene ID" value="ENSDCDG00010028382.1"/>
</dbReference>
<keyword evidence="6" id="KW-0732">Signal</keyword>
<dbReference type="FunFam" id="3.40.50.10140:FF:000003">
    <property type="entry name" value="Toll-like receptor 7"/>
    <property type="match status" value="1"/>
</dbReference>
<evidence type="ECO:0000313" key="18">
    <source>
        <dbReference type="Ensembl" id="ENSDCDP00010046471.1"/>
    </source>
</evidence>
<evidence type="ECO:0000256" key="5">
    <source>
        <dbReference type="ARBA" id="ARBA00022692"/>
    </source>
</evidence>
<dbReference type="Pfam" id="PF13855">
    <property type="entry name" value="LRR_8"/>
    <property type="match status" value="3"/>
</dbReference>
<name>A0AAY4DQ19_9TELE</name>
<dbReference type="InterPro" id="IPR000483">
    <property type="entry name" value="Cys-rich_flank_reg_C"/>
</dbReference>
<reference evidence="18 19" key="1">
    <citation type="submission" date="2020-06" db="EMBL/GenBank/DDBJ databases">
        <authorList>
            <consortium name="Wellcome Sanger Institute Data Sharing"/>
        </authorList>
    </citation>
    <scope>NUCLEOTIDE SEQUENCE [LARGE SCALE GENOMIC DNA]</scope>
</reference>
<dbReference type="InterPro" id="IPR000157">
    <property type="entry name" value="TIR_dom"/>
</dbReference>
<dbReference type="InterPro" id="IPR035897">
    <property type="entry name" value="Toll_tir_struct_dom_sf"/>
</dbReference>
<evidence type="ECO:0000256" key="1">
    <source>
        <dbReference type="ARBA" id="ARBA00004177"/>
    </source>
</evidence>
<dbReference type="SMART" id="SM00369">
    <property type="entry name" value="LRR_TYP"/>
    <property type="match status" value="14"/>
</dbReference>
<keyword evidence="5 16" id="KW-0812">Transmembrane</keyword>
<comment type="similarity">
    <text evidence="2">Belongs to the Toll-like receptor family.</text>
</comment>
<evidence type="ECO:0000313" key="19">
    <source>
        <dbReference type="Proteomes" id="UP000694580"/>
    </source>
</evidence>
<dbReference type="GO" id="GO:0005886">
    <property type="term" value="C:plasma membrane"/>
    <property type="evidence" value="ECO:0007669"/>
    <property type="project" value="TreeGrafter"/>
</dbReference>
<evidence type="ECO:0000256" key="10">
    <source>
        <dbReference type="ARBA" id="ARBA00022989"/>
    </source>
</evidence>
<sequence length="1054" mass="121792">MMVETGLTSCMVFIYVAVVCSLAAVGWYPKTLPCEVTLQSDWSEVSVNCTGVGLEYIPAGIPRNTTNLTLTINHIPHINTSSFSNLENITEIDMRCNCVPVKVGPKDHICNRSVTIEDGTFSQLRNLKSLYLDGNQLKMIPKQLPTGLVLLSLEINSIFSIQKENLSELTNIEVLYLGQNCYFRNPCNNSYQIEQDAFFQLQRMKLLSLKANNLSTVPQRLPASLKELYLYNNDIQRVTERDFQNLTELEILDLSGNCPRCYNAPFPCTPCPNNAPLYIEKKAFKNLKKLQILRLHSNSLTKVLPEWFKGCRNLKVLDLSSNFLAHEITNTEFPLSLPSLEELDLSFNYQLQRYSPSLSLNESFAGLKSLQILRIRGLVFQKLSKEDIAPLTTLGNLTMLDLGFNFIKITDLSILSTLKNFRVINLSENKISSPSEEGYRSGFTMEQPVQRSPVLENAQYYNREVREIHYFRYDEFARSCKFRDKELGIVSPFSNDCSQYGKTLDLSRNNIFFLHSRFLSLKELKCLNLSGNAMSQSLNGSEFIHLNNLQYLDFSNNRLDTMYATAFQELTNLVVLDISNNNHYFEAEGLTHMLNFTTKLSSLKKLIMNNNQISTSTNTEMESFSLEHLEFKGNRLDMLWRDGDTRYINYFSKLLELKVLHISDNNLNFIPDQVFPGLPKKLTDLYVNKNRLKVFRWEKLEHLTQLQVLDLSENLLTDVPAELSNCTTSLKRLILSRNRISQLTPHFLNNAFNLKILDLSFNEIQNIEKFSFPEDVTETMDTIHLNNNKFQCTCNAMWLVRWMNRTAVNIPKLATDVQCAAPGEQQGKIVISLDLQACQYNYLSITLYILLTSLVLCFLSLSISSHLFLWDVWYIFHFLSAKLKGYRHLSSESNIYDAFIVYNKKDLAVSDWVLNELSVHLEERGDPPLTLCMEERDWIPGCPLIDNLSQSIQQSKRTVFILTNSYMKSGEFKTAFYLAHQRLMDEKNDVIILIFMEKTPCNSKYLRLRRRLYKRSVLEWPSNPQAQQYFWFCLRSLMVTESHKQYNKLFQETL</sequence>
<dbReference type="FunFam" id="3.80.10.10:FF:000037">
    <property type="entry name" value="Toll-like receptor 7"/>
    <property type="match status" value="1"/>
</dbReference>
<dbReference type="InterPro" id="IPR003591">
    <property type="entry name" value="Leu-rich_rpt_typical-subtyp"/>
</dbReference>
<keyword evidence="10 16" id="KW-1133">Transmembrane helix</keyword>
<keyword evidence="12" id="KW-0675">Receptor</keyword>
<accession>A0AAY4DQ19</accession>
<dbReference type="GO" id="GO:0005768">
    <property type="term" value="C:endosome"/>
    <property type="evidence" value="ECO:0007669"/>
    <property type="project" value="UniProtKB-SubCell"/>
</dbReference>
<dbReference type="PROSITE" id="PS51450">
    <property type="entry name" value="LRR"/>
    <property type="match status" value="2"/>
</dbReference>
<dbReference type="PROSITE" id="PS50104">
    <property type="entry name" value="TIR"/>
    <property type="match status" value="1"/>
</dbReference>
<proteinExistence type="inferred from homology"/>